<evidence type="ECO:0000256" key="5">
    <source>
        <dbReference type="SAM" id="Phobius"/>
    </source>
</evidence>
<comment type="caution">
    <text evidence="7">The sequence shown here is derived from an EMBL/GenBank/DDBJ whole genome shotgun (WGS) entry which is preliminary data.</text>
</comment>
<reference evidence="7" key="1">
    <citation type="journal article" date="2023" name="Science">
        <title>Elucidation of the pathway for biosynthesis of saponin adjuvants from the soapbark tree.</title>
        <authorList>
            <person name="Reed J."/>
            <person name="Orme A."/>
            <person name="El-Demerdash A."/>
            <person name="Owen C."/>
            <person name="Martin L.B.B."/>
            <person name="Misra R.C."/>
            <person name="Kikuchi S."/>
            <person name="Rejzek M."/>
            <person name="Martin A.C."/>
            <person name="Harkess A."/>
            <person name="Leebens-Mack J."/>
            <person name="Louveau T."/>
            <person name="Stephenson M.J."/>
            <person name="Osbourn A."/>
        </authorList>
    </citation>
    <scope>NUCLEOTIDE SEQUENCE</scope>
    <source>
        <strain evidence="7">S10</strain>
    </source>
</reference>
<keyword evidence="1" id="KW-0479">Metal-binding</keyword>
<dbReference type="PANTHER" id="PTHR31251:SF108">
    <property type="entry name" value="SQUAMOSA PROMOTER-BINDING-LIKE PROTEIN 7"/>
    <property type="match status" value="1"/>
</dbReference>
<dbReference type="Proteomes" id="UP001163823">
    <property type="component" value="Chromosome 2"/>
</dbReference>
<evidence type="ECO:0000256" key="4">
    <source>
        <dbReference type="PROSITE-ProRule" id="PRU00470"/>
    </source>
</evidence>
<keyword evidence="5" id="KW-0812">Transmembrane</keyword>
<evidence type="ECO:0000313" key="8">
    <source>
        <dbReference type="Proteomes" id="UP001163823"/>
    </source>
</evidence>
<dbReference type="InterPro" id="IPR044817">
    <property type="entry name" value="SBP-like"/>
</dbReference>
<dbReference type="InterPro" id="IPR004333">
    <property type="entry name" value="SBP_dom"/>
</dbReference>
<feature type="domain" description="SBP-type" evidence="6">
    <location>
        <begin position="148"/>
        <end position="225"/>
    </location>
</feature>
<dbReference type="GO" id="GO:0005634">
    <property type="term" value="C:nucleus"/>
    <property type="evidence" value="ECO:0007669"/>
    <property type="project" value="InterPro"/>
</dbReference>
<keyword evidence="5" id="KW-1133">Transmembrane helix</keyword>
<dbReference type="AlphaFoldDB" id="A0AAD7QES3"/>
<sequence length="822" mass="92413">MEPHFSQPPAQPLYPPSQPVVAHRQRVSEMEVHPLVMEDPSSSLWDLSYLIDFTQDSDQNLGISLDSNQNLDISLDSDQNLEIPQPQELHTQEDPDRVRKRDPRLICSNFLSGHVPCACPELDEKLEEQEAGLPGKKRARTARASAGVSRCQVPGCQADIGQLKGYHRRHRVCLSCANASTVVLHGETKRYCQQCGKFHVLSDFDEGRRSCRRKLERHNNRRRRKSTDSTAGVEKEVEGVMQTEELNYDVEDGKDDSYLSSQVAEEGASLDCQNGQVTTLCSAPDTQNINGDSVKSFVPSGETTGSGGKNNTNFSVSPTYCDNRSAYSSPCPTGRISFKLYDWNPAEFPRRLRHQIFDWLANMPVELEGYIRPGCTILTAFVAMPKFMWVNLLGDAASYVHDFVVSPGRMLFGRGTMLIYLNNMVFRLMRDGVSLLKVKVEERAPRLHYVHPTYFEAGKPMEFVACGINLLQPKFRLLISFSGKYLEYDHCIASTHNKTGDSIACSFEQQLYKIYIPHTEPNVFGPAFIEVENESGLSNLIPVLIGDKEICYEMKILQQRFDASLISKRSQFAYVGYLCESCNASAVRQTTYSDLILDVGWLLKEPSVETSHKTMTSSQIERFSCLLDFLICNDSTIILEKIVRNLEILTENSNLNSVVNSTNDVDMRLLQKSIDHARCLLSNKHPRSGGFFLHSLYSWLRGYRISRSCSQDNMKMVSTITIQDTEIRDDGKSGVLASSTSPTKIESVPLLNGEVAMNVNLIREIPRKSCHQNISMGVLSTRPTVFVIASVAVCFGICTVLLHPHQVVKLTVSIRRCLFDYT</sequence>
<evidence type="ECO:0000256" key="2">
    <source>
        <dbReference type="ARBA" id="ARBA00022771"/>
    </source>
</evidence>
<dbReference type="SUPFAM" id="SSF103612">
    <property type="entry name" value="SBT domain"/>
    <property type="match status" value="1"/>
</dbReference>
<gene>
    <name evidence="7" type="ORF">O6P43_003492</name>
</gene>
<dbReference type="PANTHER" id="PTHR31251">
    <property type="entry name" value="SQUAMOSA PROMOTER-BINDING-LIKE PROTEIN 4"/>
    <property type="match status" value="1"/>
</dbReference>
<dbReference type="Pfam" id="PF03110">
    <property type="entry name" value="SBP"/>
    <property type="match status" value="1"/>
</dbReference>
<keyword evidence="5" id="KW-0472">Membrane</keyword>
<dbReference type="Gene3D" id="4.10.1100.10">
    <property type="entry name" value="Transcription factor, SBP-box domain"/>
    <property type="match status" value="1"/>
</dbReference>
<keyword evidence="8" id="KW-1185">Reference proteome</keyword>
<evidence type="ECO:0000256" key="1">
    <source>
        <dbReference type="ARBA" id="ARBA00022723"/>
    </source>
</evidence>
<feature type="transmembrane region" description="Helical" evidence="5">
    <location>
        <begin position="784"/>
        <end position="802"/>
    </location>
</feature>
<dbReference type="GO" id="GO:0008270">
    <property type="term" value="F:zinc ion binding"/>
    <property type="evidence" value="ECO:0007669"/>
    <property type="project" value="UniProtKB-KW"/>
</dbReference>
<protein>
    <submittedName>
        <fullName evidence="7">Squamosa promoter-binding-like protein</fullName>
    </submittedName>
</protein>
<dbReference type="PROSITE" id="PS51141">
    <property type="entry name" value="ZF_SBP"/>
    <property type="match status" value="1"/>
</dbReference>
<dbReference type="EMBL" id="JARAOO010000002">
    <property type="protein sequence ID" value="KAJ7980187.1"/>
    <property type="molecule type" value="Genomic_DNA"/>
</dbReference>
<dbReference type="GO" id="GO:0003677">
    <property type="term" value="F:DNA binding"/>
    <property type="evidence" value="ECO:0007669"/>
    <property type="project" value="InterPro"/>
</dbReference>
<proteinExistence type="predicted"/>
<name>A0AAD7QES3_QUISA</name>
<keyword evidence="3" id="KW-0862">Zinc</keyword>
<dbReference type="Pfam" id="PF26102">
    <property type="entry name" value="Ig_SPL7"/>
    <property type="match status" value="1"/>
</dbReference>
<evidence type="ECO:0000256" key="3">
    <source>
        <dbReference type="ARBA" id="ARBA00022833"/>
    </source>
</evidence>
<evidence type="ECO:0000259" key="6">
    <source>
        <dbReference type="PROSITE" id="PS51141"/>
    </source>
</evidence>
<evidence type="ECO:0000313" key="7">
    <source>
        <dbReference type="EMBL" id="KAJ7980187.1"/>
    </source>
</evidence>
<accession>A0AAD7QES3</accession>
<dbReference type="InterPro" id="IPR036893">
    <property type="entry name" value="SBP_sf"/>
</dbReference>
<dbReference type="KEGG" id="qsa:O6P43_003492"/>
<organism evidence="7 8">
    <name type="scientific">Quillaja saponaria</name>
    <name type="common">Soap bark tree</name>
    <dbReference type="NCBI Taxonomy" id="32244"/>
    <lineage>
        <taxon>Eukaryota</taxon>
        <taxon>Viridiplantae</taxon>
        <taxon>Streptophyta</taxon>
        <taxon>Embryophyta</taxon>
        <taxon>Tracheophyta</taxon>
        <taxon>Spermatophyta</taxon>
        <taxon>Magnoliopsida</taxon>
        <taxon>eudicotyledons</taxon>
        <taxon>Gunneridae</taxon>
        <taxon>Pentapetalae</taxon>
        <taxon>rosids</taxon>
        <taxon>fabids</taxon>
        <taxon>Fabales</taxon>
        <taxon>Quillajaceae</taxon>
        <taxon>Quillaja</taxon>
    </lineage>
</organism>
<keyword evidence="2 4" id="KW-0863">Zinc-finger</keyword>